<sequence>MGGRVGALVTGLLCVDLPGKVAIRKEDLQKYHNRDTWFQLQHVDADSEVQGPGDTRRGGRLHLLFSGDPGLSFRSSPSPSPGHAWNAGASAEPGLP</sequence>
<dbReference type="Proteomes" id="UP001159641">
    <property type="component" value="Unassembled WGS sequence"/>
</dbReference>
<feature type="region of interest" description="Disordered" evidence="1">
    <location>
        <begin position="68"/>
        <end position="96"/>
    </location>
</feature>
<proteinExistence type="predicted"/>
<accession>A0AB34GS00</accession>
<protein>
    <submittedName>
        <fullName evidence="2">Uncharacterized protein</fullName>
    </submittedName>
</protein>
<dbReference type="AlphaFoldDB" id="A0AB34GS00"/>
<dbReference type="EMBL" id="JAIQCJ010002088">
    <property type="protein sequence ID" value="KAJ8783236.1"/>
    <property type="molecule type" value="Genomic_DNA"/>
</dbReference>
<name>A0AB34GS00_ESCRO</name>
<comment type="caution">
    <text evidence="2">The sequence shown here is derived from an EMBL/GenBank/DDBJ whole genome shotgun (WGS) entry which is preliminary data.</text>
</comment>
<evidence type="ECO:0000313" key="3">
    <source>
        <dbReference type="Proteomes" id="UP001159641"/>
    </source>
</evidence>
<reference evidence="2 3" key="1">
    <citation type="submission" date="2022-11" db="EMBL/GenBank/DDBJ databases">
        <title>Whole genome sequence of Eschrichtius robustus ER-17-0199.</title>
        <authorList>
            <person name="Bruniche-Olsen A."/>
            <person name="Black A.N."/>
            <person name="Fields C.J."/>
            <person name="Walden K."/>
            <person name="Dewoody J.A."/>
        </authorList>
    </citation>
    <scope>NUCLEOTIDE SEQUENCE [LARGE SCALE GENOMIC DNA]</scope>
    <source>
        <strain evidence="2">ER-17-0199</strain>
        <tissue evidence="2">Blubber</tissue>
    </source>
</reference>
<organism evidence="2 3">
    <name type="scientific">Eschrichtius robustus</name>
    <name type="common">California gray whale</name>
    <name type="synonym">Eschrichtius gibbosus</name>
    <dbReference type="NCBI Taxonomy" id="9764"/>
    <lineage>
        <taxon>Eukaryota</taxon>
        <taxon>Metazoa</taxon>
        <taxon>Chordata</taxon>
        <taxon>Craniata</taxon>
        <taxon>Vertebrata</taxon>
        <taxon>Euteleostomi</taxon>
        <taxon>Mammalia</taxon>
        <taxon>Eutheria</taxon>
        <taxon>Laurasiatheria</taxon>
        <taxon>Artiodactyla</taxon>
        <taxon>Whippomorpha</taxon>
        <taxon>Cetacea</taxon>
        <taxon>Mysticeti</taxon>
        <taxon>Eschrichtiidae</taxon>
        <taxon>Eschrichtius</taxon>
    </lineage>
</organism>
<keyword evidence="3" id="KW-1185">Reference proteome</keyword>
<gene>
    <name evidence="2" type="ORF">J1605_009319</name>
</gene>
<evidence type="ECO:0000256" key="1">
    <source>
        <dbReference type="SAM" id="MobiDB-lite"/>
    </source>
</evidence>
<evidence type="ECO:0000313" key="2">
    <source>
        <dbReference type="EMBL" id="KAJ8783236.1"/>
    </source>
</evidence>